<dbReference type="RefSeq" id="WP_176757913.1">
    <property type="nucleotide sequence ID" value="NZ_FMZA01000009.1"/>
</dbReference>
<organism evidence="2 3">
    <name type="scientific">Melghirimyces thermohalophilus</name>
    <dbReference type="NCBI Taxonomy" id="1236220"/>
    <lineage>
        <taxon>Bacteria</taxon>
        <taxon>Bacillati</taxon>
        <taxon>Bacillota</taxon>
        <taxon>Bacilli</taxon>
        <taxon>Bacillales</taxon>
        <taxon>Thermoactinomycetaceae</taxon>
        <taxon>Melghirimyces</taxon>
    </lineage>
</organism>
<keyword evidence="1" id="KW-1133">Transmembrane helix</keyword>
<feature type="transmembrane region" description="Helical" evidence="1">
    <location>
        <begin position="12"/>
        <end position="33"/>
    </location>
</feature>
<sequence length="72" mass="7917">MKNGWDHPWKIIGVLSSVGLELFLLIIGGAWIGRYFDDRLGSYPIWTAIGLVGGLLVGIISTAMAIRYLRGK</sequence>
<dbReference type="STRING" id="1236220.SAMN04488112_10997"/>
<reference evidence="2 3" key="1">
    <citation type="submission" date="2016-10" db="EMBL/GenBank/DDBJ databases">
        <authorList>
            <person name="de Groot N.N."/>
        </authorList>
    </citation>
    <scope>NUCLEOTIDE SEQUENCE [LARGE SCALE GENOMIC DNA]</scope>
    <source>
        <strain evidence="2 3">DSM 45514</strain>
    </source>
</reference>
<proteinExistence type="predicted"/>
<accession>A0A1G6MBD7</accession>
<dbReference type="InterPro" id="IPR032820">
    <property type="entry name" value="ATPase_put"/>
</dbReference>
<evidence type="ECO:0000313" key="2">
    <source>
        <dbReference type="EMBL" id="SDC52823.1"/>
    </source>
</evidence>
<dbReference type="Proteomes" id="UP000199387">
    <property type="component" value="Unassembled WGS sequence"/>
</dbReference>
<feature type="transmembrane region" description="Helical" evidence="1">
    <location>
        <begin position="45"/>
        <end position="69"/>
    </location>
</feature>
<evidence type="ECO:0000256" key="1">
    <source>
        <dbReference type="SAM" id="Phobius"/>
    </source>
</evidence>
<dbReference type="AlphaFoldDB" id="A0A1G6MBD7"/>
<dbReference type="EMBL" id="FMZA01000009">
    <property type="protein sequence ID" value="SDC52823.1"/>
    <property type="molecule type" value="Genomic_DNA"/>
</dbReference>
<protein>
    <submittedName>
        <fullName evidence="2">Putative F0F1-ATPase subunit Ca2+/Mg2+ transporter</fullName>
    </submittedName>
</protein>
<dbReference type="Pfam" id="PF09527">
    <property type="entry name" value="ATPase_gene1"/>
    <property type="match status" value="1"/>
</dbReference>
<name>A0A1G6MBD7_9BACL</name>
<gene>
    <name evidence="2" type="ORF">SAMN04488112_10997</name>
</gene>
<keyword evidence="3" id="KW-1185">Reference proteome</keyword>
<keyword evidence="1" id="KW-0472">Membrane</keyword>
<evidence type="ECO:0000313" key="3">
    <source>
        <dbReference type="Proteomes" id="UP000199387"/>
    </source>
</evidence>
<keyword evidence="1" id="KW-0812">Transmembrane</keyword>